<dbReference type="Gene3D" id="3.30.1120.10">
    <property type="match status" value="1"/>
</dbReference>
<evidence type="ECO:0000256" key="1">
    <source>
        <dbReference type="ARBA" id="ARBA00008779"/>
    </source>
</evidence>
<organism evidence="6 7">
    <name type="scientific">Oligosphaera ethanolica</name>
    <dbReference type="NCBI Taxonomy" id="760260"/>
    <lineage>
        <taxon>Bacteria</taxon>
        <taxon>Pseudomonadati</taxon>
        <taxon>Lentisphaerota</taxon>
        <taxon>Oligosphaeria</taxon>
        <taxon>Oligosphaerales</taxon>
        <taxon>Oligosphaeraceae</taxon>
        <taxon>Oligosphaera</taxon>
    </lineage>
</organism>
<dbReference type="PANTHER" id="PTHR42693">
    <property type="entry name" value="ARYLSULFATASE FAMILY MEMBER"/>
    <property type="match status" value="1"/>
</dbReference>
<dbReference type="Pfam" id="PF00884">
    <property type="entry name" value="Sulfatase"/>
    <property type="match status" value="1"/>
</dbReference>
<dbReference type="PROSITE" id="PS00149">
    <property type="entry name" value="SULFATASE_2"/>
    <property type="match status" value="1"/>
</dbReference>
<protein>
    <submittedName>
        <fullName evidence="6">Arylsulfatase A-like enzyme</fullName>
    </submittedName>
</protein>
<dbReference type="InterPro" id="IPR017850">
    <property type="entry name" value="Alkaline_phosphatase_core_sf"/>
</dbReference>
<dbReference type="FunFam" id="3.40.720.10:FF:000004">
    <property type="entry name" value="Arylsulfatase E"/>
    <property type="match status" value="1"/>
</dbReference>
<dbReference type="InterPro" id="IPR024607">
    <property type="entry name" value="Sulfatase_CS"/>
</dbReference>
<comment type="caution">
    <text evidence="6">The sequence shown here is derived from an EMBL/GenBank/DDBJ whole genome shotgun (WGS) entry which is preliminary data.</text>
</comment>
<dbReference type="GO" id="GO:0046872">
    <property type="term" value="F:metal ion binding"/>
    <property type="evidence" value="ECO:0007669"/>
    <property type="project" value="UniProtKB-KW"/>
</dbReference>
<dbReference type="SUPFAM" id="SSF53649">
    <property type="entry name" value="Alkaline phosphatase-like"/>
    <property type="match status" value="1"/>
</dbReference>
<keyword evidence="7" id="KW-1185">Reference proteome</keyword>
<dbReference type="AlphaFoldDB" id="A0AAE4APP5"/>
<proteinExistence type="inferred from homology"/>
<evidence type="ECO:0000256" key="2">
    <source>
        <dbReference type="ARBA" id="ARBA00022723"/>
    </source>
</evidence>
<evidence type="ECO:0000259" key="5">
    <source>
        <dbReference type="Pfam" id="PF00884"/>
    </source>
</evidence>
<dbReference type="RefSeq" id="WP_307262775.1">
    <property type="nucleotide sequence ID" value="NZ_JAUSVL010000001.1"/>
</dbReference>
<dbReference type="Gene3D" id="3.40.720.10">
    <property type="entry name" value="Alkaline Phosphatase, subunit A"/>
    <property type="match status" value="1"/>
</dbReference>
<dbReference type="EMBL" id="JAUSVL010000001">
    <property type="protein sequence ID" value="MDQ0290831.1"/>
    <property type="molecule type" value="Genomic_DNA"/>
</dbReference>
<dbReference type="CDD" id="cd16026">
    <property type="entry name" value="GALNS_like"/>
    <property type="match status" value="1"/>
</dbReference>
<feature type="domain" description="Sulfatase N-terminal" evidence="5">
    <location>
        <begin position="12"/>
        <end position="320"/>
    </location>
</feature>
<comment type="similarity">
    <text evidence="1">Belongs to the sulfatase family.</text>
</comment>
<dbReference type="PROSITE" id="PS00523">
    <property type="entry name" value="SULFATASE_1"/>
    <property type="match status" value="1"/>
</dbReference>
<dbReference type="Proteomes" id="UP001238163">
    <property type="component" value="Unassembled WGS sequence"/>
</dbReference>
<gene>
    <name evidence="6" type="ORF">J3R75_002938</name>
</gene>
<dbReference type="InterPro" id="IPR000917">
    <property type="entry name" value="Sulfatase_N"/>
</dbReference>
<keyword evidence="4" id="KW-0106">Calcium</keyword>
<evidence type="ECO:0000256" key="4">
    <source>
        <dbReference type="ARBA" id="ARBA00022837"/>
    </source>
</evidence>
<accession>A0AAE4APP5</accession>
<evidence type="ECO:0000313" key="7">
    <source>
        <dbReference type="Proteomes" id="UP001238163"/>
    </source>
</evidence>
<keyword evidence="3" id="KW-0378">Hydrolase</keyword>
<dbReference type="GO" id="GO:0004065">
    <property type="term" value="F:arylsulfatase activity"/>
    <property type="evidence" value="ECO:0007669"/>
    <property type="project" value="TreeGrafter"/>
</dbReference>
<keyword evidence="2" id="KW-0479">Metal-binding</keyword>
<dbReference type="PANTHER" id="PTHR42693:SF53">
    <property type="entry name" value="ENDO-4-O-SULFATASE"/>
    <property type="match status" value="1"/>
</dbReference>
<dbReference type="InterPro" id="IPR050738">
    <property type="entry name" value="Sulfatase"/>
</dbReference>
<sequence>MEAPARDAGKANIILMNCDDLGYGDLACYGSPCNSTPHLDRLAAEGMRFTDFYMASPVCSPSRGAMLTGCYPPRIGFGSFDGRGVLFPGDPIGLNPSEITIAALLRDAGYATKIVGKWHCGDQPEFLPTRHGFDSYYGLPYSNDMGRQKEDDKWPPLPLLRDEEVMQEQPDQSGLTERYVEESLRFIREQRQRPFFLYLAHMHVHLPIYAPARFLRESRNGAYGAAVACIDWAAGVIMAELRRLGLEDNTMVIFTSDNGSRCRGEGGSNGVLRGIKTTTWEGGQRVPCIIRWPGHIPAGNTCTGLATAMDFYPTLAAIAGCAVPTDRIIDGRDITPLMLSGGAAASPREAFFYYNRNDLEAVRDGRWKLHVRKSRQAIAELYDLRNDPGENRNVHADEPAVVARLTALLERCREDLGDEALGIAGQNVRPAGRVASPRTLTQYRPDHPYMIATYDLQERG</sequence>
<reference evidence="6" key="1">
    <citation type="submission" date="2023-07" db="EMBL/GenBank/DDBJ databases">
        <title>Genomic Encyclopedia of Type Strains, Phase IV (KMG-IV): sequencing the most valuable type-strain genomes for metagenomic binning, comparative biology and taxonomic classification.</title>
        <authorList>
            <person name="Goeker M."/>
        </authorList>
    </citation>
    <scope>NUCLEOTIDE SEQUENCE</scope>
    <source>
        <strain evidence="6">DSM 24202</strain>
    </source>
</reference>
<evidence type="ECO:0000313" key="6">
    <source>
        <dbReference type="EMBL" id="MDQ0290831.1"/>
    </source>
</evidence>
<evidence type="ECO:0000256" key="3">
    <source>
        <dbReference type="ARBA" id="ARBA00022801"/>
    </source>
</evidence>
<name>A0AAE4APP5_9BACT</name>